<proteinExistence type="predicted"/>
<accession>A0A3M9MY19</accession>
<dbReference type="InterPro" id="IPR012337">
    <property type="entry name" value="RNaseH-like_sf"/>
</dbReference>
<gene>
    <name evidence="2" type="ORF">EFY79_21245</name>
</gene>
<dbReference type="AlphaFoldDB" id="A0A3M9MY19"/>
<dbReference type="RefSeq" id="WP_123122775.1">
    <property type="nucleotide sequence ID" value="NZ_RJJR01000048.1"/>
</dbReference>
<reference evidence="2 3" key="1">
    <citation type="submission" date="2018-11" db="EMBL/GenBank/DDBJ databases">
        <title>Draft genome sequence of Ferruginibacter sp. BO-59.</title>
        <authorList>
            <person name="Im W.T."/>
        </authorList>
    </citation>
    <scope>NUCLEOTIDE SEQUENCE [LARGE SCALE GENOMIC DNA]</scope>
    <source>
        <strain evidence="2 3">BO-59</strain>
    </source>
</reference>
<feature type="domain" description="Transposase DDE" evidence="1">
    <location>
        <begin position="3"/>
        <end position="422"/>
    </location>
</feature>
<dbReference type="Proteomes" id="UP000267223">
    <property type="component" value="Unassembled WGS sequence"/>
</dbReference>
<organism evidence="2 3">
    <name type="scientific">Hanamia caeni</name>
    <dbReference type="NCBI Taxonomy" id="2294116"/>
    <lineage>
        <taxon>Bacteria</taxon>
        <taxon>Pseudomonadati</taxon>
        <taxon>Bacteroidota</taxon>
        <taxon>Chitinophagia</taxon>
        <taxon>Chitinophagales</taxon>
        <taxon>Chitinophagaceae</taxon>
        <taxon>Hanamia</taxon>
    </lineage>
</organism>
<dbReference type="OrthoDB" id="1376257at2"/>
<dbReference type="InterPro" id="IPR025668">
    <property type="entry name" value="Tnp_DDE_dom"/>
</dbReference>
<comment type="caution">
    <text evidence="2">The sequence shown here is derived from an EMBL/GenBank/DDBJ whole genome shotgun (WGS) entry which is preliminary data.</text>
</comment>
<dbReference type="EMBL" id="RJJR01000048">
    <property type="protein sequence ID" value="RNI30426.1"/>
    <property type="molecule type" value="Genomic_DNA"/>
</dbReference>
<dbReference type="NCBIfam" id="NF033539">
    <property type="entry name" value="transpos_IS1380"/>
    <property type="match status" value="1"/>
</dbReference>
<dbReference type="SUPFAM" id="SSF53098">
    <property type="entry name" value="Ribonuclease H-like"/>
    <property type="match status" value="1"/>
</dbReference>
<protein>
    <submittedName>
        <fullName evidence="2">IS1380 family transposase</fullName>
    </submittedName>
</protein>
<evidence type="ECO:0000259" key="1">
    <source>
        <dbReference type="Pfam" id="PF13701"/>
    </source>
</evidence>
<evidence type="ECO:0000313" key="3">
    <source>
        <dbReference type="Proteomes" id="UP000267223"/>
    </source>
</evidence>
<name>A0A3M9MY19_9BACT</name>
<keyword evidence="3" id="KW-1185">Reference proteome</keyword>
<dbReference type="Pfam" id="PF13701">
    <property type="entry name" value="DDE_Tnp_1_4"/>
    <property type="match status" value="1"/>
</dbReference>
<dbReference type="InterPro" id="IPR047960">
    <property type="entry name" value="Transpos_IS1380"/>
</dbReference>
<sequence>MDLKLSFTDKEVTPWSGTVLLKKMLDRMGFDVQLDKLPLPVQGSNRGYDPKQLIKQFMTSVWCGANKFEHCEITRHDEVLRQCWGFKRMAGSKSFQRFFNKHTTALNHDIFTSFYQWFFSNLQFDNYTLDVDSSIFTRYGNQQGSKKGYNPQKPGRKSHHPLIAFIEETRMVANFWLRSGNTHASNNIQGFVCDTIDKLNGKKIGLFRGDSGFYGKEVFEFLEDHPLVSNYIIAARQYQPIQQKIAGHTLWTKVTRGIEVAETTYQSPLWDKERRLVMVRQLVTERPNATGKSLRLFEEQGIYNRYRYSCFITDVTLPPLQVWNLYKQRANCENRIKELKYDFGSDNFNLKSFDATEAALNWVMIAYNLISLFRQVVLNTKVENRMKTLRYQVFAIGGYVVKNGNQRLLKLSLAMKRREWFTGLWNCNKTFEISTN</sequence>
<evidence type="ECO:0000313" key="2">
    <source>
        <dbReference type="EMBL" id="RNI30426.1"/>
    </source>
</evidence>